<dbReference type="RefSeq" id="WP_015941225.1">
    <property type="nucleotide sequence ID" value="NC_011831.1"/>
</dbReference>
<gene>
    <name evidence="3" type="ordered locus">Cagg_2496</name>
</gene>
<reference evidence="3" key="1">
    <citation type="submission" date="2008-12" db="EMBL/GenBank/DDBJ databases">
        <title>Complete sequence of Chloroflexus aggregans DSM 9485.</title>
        <authorList>
            <consortium name="US DOE Joint Genome Institute"/>
            <person name="Lucas S."/>
            <person name="Copeland A."/>
            <person name="Lapidus A."/>
            <person name="Glavina del Rio T."/>
            <person name="Dalin E."/>
            <person name="Tice H."/>
            <person name="Pitluck S."/>
            <person name="Foster B."/>
            <person name="Larimer F."/>
            <person name="Land M."/>
            <person name="Hauser L."/>
            <person name="Kyrpides N."/>
            <person name="Mikhailova N."/>
            <person name="Bryant D."/>
            <person name="Richardson P."/>
        </authorList>
    </citation>
    <scope>NUCLEOTIDE SEQUENCE</scope>
    <source>
        <strain evidence="3">DSM 9485</strain>
    </source>
</reference>
<dbReference type="HOGENOM" id="CLU_665142_0_0_0"/>
<evidence type="ECO:0000313" key="3">
    <source>
        <dbReference type="EMBL" id="ACL25367.1"/>
    </source>
</evidence>
<accession>B8G3W5</accession>
<dbReference type="KEGG" id="cag:Cagg_2496"/>
<dbReference type="Proteomes" id="UP000002508">
    <property type="component" value="Chromosome"/>
</dbReference>
<name>B8G3W5_CHLAD</name>
<keyword evidence="4" id="KW-1185">Reference proteome</keyword>
<evidence type="ECO:0008006" key="5">
    <source>
        <dbReference type="Google" id="ProtNLM"/>
    </source>
</evidence>
<keyword evidence="2" id="KW-0732">Signal</keyword>
<dbReference type="EMBL" id="CP001337">
    <property type="protein sequence ID" value="ACL25367.1"/>
    <property type="molecule type" value="Genomic_DNA"/>
</dbReference>
<evidence type="ECO:0000313" key="4">
    <source>
        <dbReference type="Proteomes" id="UP000002508"/>
    </source>
</evidence>
<dbReference type="eggNOG" id="COG0515">
    <property type="taxonomic scope" value="Bacteria"/>
</dbReference>
<evidence type="ECO:0000256" key="1">
    <source>
        <dbReference type="SAM" id="MobiDB-lite"/>
    </source>
</evidence>
<protein>
    <recommendedName>
        <fullName evidence="5">DUF1795 domain-containing protein</fullName>
    </recommendedName>
</protein>
<dbReference type="AlphaFoldDB" id="B8G3W5"/>
<proteinExistence type="predicted"/>
<dbReference type="PROSITE" id="PS51257">
    <property type="entry name" value="PROKAR_LIPOPROTEIN"/>
    <property type="match status" value="1"/>
</dbReference>
<dbReference type="OrthoDB" id="153457at2"/>
<dbReference type="eggNOG" id="COG3266">
    <property type="taxonomic scope" value="Bacteria"/>
</dbReference>
<feature type="chain" id="PRO_5002872428" description="DUF1795 domain-containing protein" evidence="2">
    <location>
        <begin position="22"/>
        <end position="415"/>
    </location>
</feature>
<feature type="signal peptide" evidence="2">
    <location>
        <begin position="1"/>
        <end position="21"/>
    </location>
</feature>
<feature type="compositionally biased region" description="Pro residues" evidence="1">
    <location>
        <begin position="50"/>
        <end position="62"/>
    </location>
</feature>
<feature type="region of interest" description="Disordered" evidence="1">
    <location>
        <begin position="29"/>
        <end position="65"/>
    </location>
</feature>
<evidence type="ECO:0000256" key="2">
    <source>
        <dbReference type="SAM" id="SignalP"/>
    </source>
</evidence>
<sequence>MHSYHRFWLASLIGLLTLVLAACGGGNATPEPTAAPSPVAEQPTRTPRPTLAPRPTATPLPEPTATTVLGSQISLVDIGPLETYRHPSGVFQIDVPNNWTLQDNSSDTELQLVWVDPTGNGAIIVVLAESSRTLSDTELANLLTSYLNDRFGNQPDFSTEDPRPQRDGSQLIVWSYTATTDNNVRGTLLGNSFVEQRGNKVSILTTMIPQEQFEVLSTYTDRIINTYRINESVALSGGTAPESGNTTSTGSLAPVEIGELRTYTHPSGVFRIDLPVNWTLTENSRPGELILVWTDPTNNAAIVVDVLEDSTVYSDDQLIEKLVAFLKNSFGDQPDFFYEDPRPQNDGSILIIWGYTSTASNNVQASMLGNSFIEQRGDKVSVLTTLVPEEQFDTLVSKTDEIINTYRIDPSARVP</sequence>
<organism evidence="3 4">
    <name type="scientific">Chloroflexus aggregans (strain MD-66 / DSM 9485)</name>
    <dbReference type="NCBI Taxonomy" id="326427"/>
    <lineage>
        <taxon>Bacteria</taxon>
        <taxon>Bacillati</taxon>
        <taxon>Chloroflexota</taxon>
        <taxon>Chloroflexia</taxon>
        <taxon>Chloroflexales</taxon>
        <taxon>Chloroflexineae</taxon>
        <taxon>Chloroflexaceae</taxon>
        <taxon>Chloroflexus</taxon>
    </lineage>
</organism>